<dbReference type="Gene3D" id="3.40.630.30">
    <property type="match status" value="1"/>
</dbReference>
<comment type="caution">
    <text evidence="7">The sequence shown here is derived from an EMBL/GenBank/DDBJ whole genome shotgun (WGS) entry which is preliminary data.</text>
</comment>
<keyword evidence="3" id="KW-0808">Transferase</keyword>
<dbReference type="PROSITE" id="PS51186">
    <property type="entry name" value="GNAT"/>
    <property type="match status" value="1"/>
</dbReference>
<dbReference type="AlphaFoldDB" id="A0A9D1FH56"/>
<evidence type="ECO:0000256" key="3">
    <source>
        <dbReference type="ARBA" id="ARBA00022679"/>
    </source>
</evidence>
<comment type="function">
    <text evidence="5">Acetylates the N-terminal alanine of ribosomal protein bS18.</text>
</comment>
<feature type="domain" description="N-acetyltransferase" evidence="6">
    <location>
        <begin position="1"/>
        <end position="128"/>
    </location>
</feature>
<evidence type="ECO:0000256" key="5">
    <source>
        <dbReference type="RuleBase" id="RU363094"/>
    </source>
</evidence>
<accession>A0A9D1FH56</accession>
<dbReference type="Pfam" id="PF00583">
    <property type="entry name" value="Acetyltransf_1"/>
    <property type="match status" value="1"/>
</dbReference>
<dbReference type="InterPro" id="IPR000182">
    <property type="entry name" value="GNAT_dom"/>
</dbReference>
<dbReference type="InterPro" id="IPR016181">
    <property type="entry name" value="Acyl_CoA_acyltransferase"/>
</dbReference>
<sequence>MLDTLENLHRACFPHKPWTASDFADLKKSGCDIMASQNGFVVWRVVADEAEIITIGVHPDARGTGIASAMLTLVENDVKKRGGTKIFLEVAADNQPARALYEKNGYVNIGVRPKYYDGTDAILMEKTL</sequence>
<evidence type="ECO:0000256" key="1">
    <source>
        <dbReference type="ARBA" id="ARBA00005395"/>
    </source>
</evidence>
<evidence type="ECO:0000256" key="2">
    <source>
        <dbReference type="ARBA" id="ARBA00022490"/>
    </source>
</evidence>
<comment type="similarity">
    <text evidence="1 5">Belongs to the acetyltransferase family. RimI subfamily.</text>
</comment>
<dbReference type="PANTHER" id="PTHR43420:SF44">
    <property type="entry name" value="ACETYLTRANSFERASE YPEA"/>
    <property type="match status" value="1"/>
</dbReference>
<keyword evidence="7" id="KW-0689">Ribosomal protein</keyword>
<dbReference type="InterPro" id="IPR050680">
    <property type="entry name" value="YpeA/RimI_acetyltransf"/>
</dbReference>
<dbReference type="SUPFAM" id="SSF55729">
    <property type="entry name" value="Acyl-CoA N-acyltransferases (Nat)"/>
    <property type="match status" value="1"/>
</dbReference>
<dbReference type="NCBIfam" id="TIGR01575">
    <property type="entry name" value="rimI"/>
    <property type="match status" value="1"/>
</dbReference>
<keyword evidence="4" id="KW-0012">Acyltransferase</keyword>
<dbReference type="EMBL" id="DVJI01000012">
    <property type="protein sequence ID" value="HIS70953.1"/>
    <property type="molecule type" value="Genomic_DNA"/>
</dbReference>
<reference evidence="7" key="1">
    <citation type="submission" date="2020-10" db="EMBL/GenBank/DDBJ databases">
        <authorList>
            <person name="Gilroy R."/>
        </authorList>
    </citation>
    <scope>NUCLEOTIDE SEQUENCE</scope>
    <source>
        <strain evidence="7">ChiGjej3B3-5194</strain>
    </source>
</reference>
<name>A0A9D1FH56_9PROT</name>
<dbReference type="GO" id="GO:0008999">
    <property type="term" value="F:protein-N-terminal-alanine acetyltransferase activity"/>
    <property type="evidence" value="ECO:0007669"/>
    <property type="project" value="UniProtKB-EC"/>
</dbReference>
<keyword evidence="2 5" id="KW-0963">Cytoplasm</keyword>
<dbReference type="CDD" id="cd04301">
    <property type="entry name" value="NAT_SF"/>
    <property type="match status" value="1"/>
</dbReference>
<evidence type="ECO:0000313" key="8">
    <source>
        <dbReference type="Proteomes" id="UP000886742"/>
    </source>
</evidence>
<keyword evidence="7" id="KW-0687">Ribonucleoprotein</keyword>
<comment type="subcellular location">
    <subcellularLocation>
        <location evidence="5">Cytoplasm</location>
    </subcellularLocation>
</comment>
<evidence type="ECO:0000259" key="6">
    <source>
        <dbReference type="PROSITE" id="PS51186"/>
    </source>
</evidence>
<dbReference type="InterPro" id="IPR006464">
    <property type="entry name" value="AcTrfase_RimI/Ard1"/>
</dbReference>
<protein>
    <recommendedName>
        <fullName evidence="5">[Ribosomal protein bS18]-alanine N-acetyltransferase</fullName>
        <ecNumber evidence="5">2.3.1.266</ecNumber>
    </recommendedName>
</protein>
<evidence type="ECO:0000256" key="4">
    <source>
        <dbReference type="ARBA" id="ARBA00023315"/>
    </source>
</evidence>
<comment type="catalytic activity">
    <reaction evidence="5">
        <text>N-terminal L-alanyl-[ribosomal protein bS18] + acetyl-CoA = N-terminal N(alpha)-acetyl-L-alanyl-[ribosomal protein bS18] + CoA + H(+)</text>
        <dbReference type="Rhea" id="RHEA:43756"/>
        <dbReference type="Rhea" id="RHEA-COMP:10676"/>
        <dbReference type="Rhea" id="RHEA-COMP:10677"/>
        <dbReference type="ChEBI" id="CHEBI:15378"/>
        <dbReference type="ChEBI" id="CHEBI:57287"/>
        <dbReference type="ChEBI" id="CHEBI:57288"/>
        <dbReference type="ChEBI" id="CHEBI:64718"/>
        <dbReference type="ChEBI" id="CHEBI:83683"/>
        <dbReference type="EC" id="2.3.1.266"/>
    </reaction>
</comment>
<dbReference type="EC" id="2.3.1.266" evidence="5"/>
<dbReference type="Proteomes" id="UP000886742">
    <property type="component" value="Unassembled WGS sequence"/>
</dbReference>
<evidence type="ECO:0000313" key="7">
    <source>
        <dbReference type="EMBL" id="HIS70953.1"/>
    </source>
</evidence>
<dbReference type="GO" id="GO:0005840">
    <property type="term" value="C:ribosome"/>
    <property type="evidence" value="ECO:0007669"/>
    <property type="project" value="UniProtKB-KW"/>
</dbReference>
<proteinExistence type="inferred from homology"/>
<dbReference type="PANTHER" id="PTHR43420">
    <property type="entry name" value="ACETYLTRANSFERASE"/>
    <property type="match status" value="1"/>
</dbReference>
<organism evidence="7 8">
    <name type="scientific">Candidatus Enterousia intestinigallinarum</name>
    <dbReference type="NCBI Taxonomy" id="2840790"/>
    <lineage>
        <taxon>Bacteria</taxon>
        <taxon>Pseudomonadati</taxon>
        <taxon>Pseudomonadota</taxon>
        <taxon>Alphaproteobacteria</taxon>
        <taxon>Candidatus Enterousia</taxon>
    </lineage>
</organism>
<reference evidence="7" key="2">
    <citation type="journal article" date="2021" name="PeerJ">
        <title>Extensive microbial diversity within the chicken gut microbiome revealed by metagenomics and culture.</title>
        <authorList>
            <person name="Gilroy R."/>
            <person name="Ravi A."/>
            <person name="Getino M."/>
            <person name="Pursley I."/>
            <person name="Horton D.L."/>
            <person name="Alikhan N.F."/>
            <person name="Baker D."/>
            <person name="Gharbi K."/>
            <person name="Hall N."/>
            <person name="Watson M."/>
            <person name="Adriaenssens E.M."/>
            <person name="Foster-Nyarko E."/>
            <person name="Jarju S."/>
            <person name="Secka A."/>
            <person name="Antonio M."/>
            <person name="Oren A."/>
            <person name="Chaudhuri R.R."/>
            <person name="La Ragione R."/>
            <person name="Hildebrand F."/>
            <person name="Pallen M.J."/>
        </authorList>
    </citation>
    <scope>NUCLEOTIDE SEQUENCE</scope>
    <source>
        <strain evidence="7">ChiGjej3B3-5194</strain>
    </source>
</reference>
<dbReference type="GO" id="GO:0005737">
    <property type="term" value="C:cytoplasm"/>
    <property type="evidence" value="ECO:0007669"/>
    <property type="project" value="UniProtKB-SubCell"/>
</dbReference>
<gene>
    <name evidence="7" type="primary">rimI</name>
    <name evidence="7" type="ORF">IAD02_03110</name>
</gene>